<sequence length="298" mass="33683">MWQSCAPENEVEFQLPHIRLSGRRWGAPDKPLILALHGWLDNANSFAPLAEELSSDYQILAIDWPGHGGSEHRPGSYPLHWVDYLYDLELLVERLSQRQVPAAIIGHSLGGIVASAYTAAFPERVDKLVLIEAISPLFEAASKNNQRLRHSFISHARFLKKRDDDPAVYDSIEVAVKARMRLTGLEERWCRLLVDRNMQKHDIGVSWRSDPRLKLDSPIRLTFEQVDALMSGHSSSTLLITADRGYSELNTLLPKAKLWFKHLTCVELEGDHHLHMGNAVNTAHVISDYLTSIVTNTD</sequence>
<dbReference type="SUPFAM" id="SSF53474">
    <property type="entry name" value="alpha/beta-Hydrolases"/>
    <property type="match status" value="1"/>
</dbReference>
<comment type="caution">
    <text evidence="2">The sequence shown here is derived from an EMBL/GenBank/DDBJ whole genome shotgun (WGS) entry which is preliminary data.</text>
</comment>
<dbReference type="GO" id="GO:0016787">
    <property type="term" value="F:hydrolase activity"/>
    <property type="evidence" value="ECO:0007669"/>
    <property type="project" value="UniProtKB-KW"/>
</dbReference>
<accession>A0A431WW85</accession>
<evidence type="ECO:0000313" key="3">
    <source>
        <dbReference type="Proteomes" id="UP000267448"/>
    </source>
</evidence>
<dbReference type="PANTHER" id="PTHR43798:SF33">
    <property type="entry name" value="HYDROLASE, PUTATIVE (AFU_ORTHOLOGUE AFUA_2G14860)-RELATED"/>
    <property type="match status" value="1"/>
</dbReference>
<dbReference type="EMBL" id="RXNU01000003">
    <property type="protein sequence ID" value="RTR39733.1"/>
    <property type="molecule type" value="Genomic_DNA"/>
</dbReference>
<name>A0A431WW85_9GAMM</name>
<protein>
    <submittedName>
        <fullName evidence="2">Alpha/beta hydrolase</fullName>
    </submittedName>
</protein>
<evidence type="ECO:0000259" key="1">
    <source>
        <dbReference type="Pfam" id="PF00561"/>
    </source>
</evidence>
<dbReference type="InterPro" id="IPR029058">
    <property type="entry name" value="AB_hydrolase_fold"/>
</dbReference>
<dbReference type="AlphaFoldDB" id="A0A431WW85"/>
<reference evidence="2 3" key="1">
    <citation type="submission" date="2018-12" db="EMBL/GenBank/DDBJ databases">
        <authorList>
            <person name="Yu L."/>
        </authorList>
    </citation>
    <scope>NUCLEOTIDE SEQUENCE [LARGE SCALE GENOMIC DNA]</scope>
    <source>
        <strain evidence="2 3">HAW-EB2</strain>
    </source>
</reference>
<dbReference type="Pfam" id="PF00561">
    <property type="entry name" value="Abhydrolase_1"/>
    <property type="match status" value="1"/>
</dbReference>
<dbReference type="PRINTS" id="PR00111">
    <property type="entry name" value="ABHYDROLASE"/>
</dbReference>
<evidence type="ECO:0000313" key="2">
    <source>
        <dbReference type="EMBL" id="RTR39733.1"/>
    </source>
</evidence>
<keyword evidence="3" id="KW-1185">Reference proteome</keyword>
<gene>
    <name evidence="2" type="ORF">EKG38_08020</name>
</gene>
<keyword evidence="2" id="KW-0378">Hydrolase</keyword>
<dbReference type="PANTHER" id="PTHR43798">
    <property type="entry name" value="MONOACYLGLYCEROL LIPASE"/>
    <property type="match status" value="1"/>
</dbReference>
<feature type="domain" description="AB hydrolase-1" evidence="1">
    <location>
        <begin position="31"/>
        <end position="144"/>
    </location>
</feature>
<dbReference type="InterPro" id="IPR050266">
    <property type="entry name" value="AB_hydrolase_sf"/>
</dbReference>
<dbReference type="Proteomes" id="UP000267448">
    <property type="component" value="Unassembled WGS sequence"/>
</dbReference>
<dbReference type="RefSeq" id="WP_012142864.1">
    <property type="nucleotide sequence ID" value="NZ_RXNU01000003.1"/>
</dbReference>
<dbReference type="GO" id="GO:0016020">
    <property type="term" value="C:membrane"/>
    <property type="evidence" value="ECO:0007669"/>
    <property type="project" value="TreeGrafter"/>
</dbReference>
<organism evidence="2 3">
    <name type="scientific">Shewanella canadensis</name>
    <dbReference type="NCBI Taxonomy" id="271096"/>
    <lineage>
        <taxon>Bacteria</taxon>
        <taxon>Pseudomonadati</taxon>
        <taxon>Pseudomonadota</taxon>
        <taxon>Gammaproteobacteria</taxon>
        <taxon>Alteromonadales</taxon>
        <taxon>Shewanellaceae</taxon>
        <taxon>Shewanella</taxon>
    </lineage>
</organism>
<dbReference type="OrthoDB" id="149912at2"/>
<proteinExistence type="predicted"/>
<dbReference type="Gene3D" id="3.40.50.1820">
    <property type="entry name" value="alpha/beta hydrolase"/>
    <property type="match status" value="1"/>
</dbReference>
<dbReference type="InterPro" id="IPR000073">
    <property type="entry name" value="AB_hydrolase_1"/>
</dbReference>